<protein>
    <submittedName>
        <fullName evidence="1">Uncharacterized protein</fullName>
    </submittedName>
</protein>
<dbReference type="EMBL" id="JAGXEW010000004">
    <property type="protein sequence ID" value="KAK1172359.1"/>
    <property type="molecule type" value="Genomic_DNA"/>
</dbReference>
<reference evidence="1" key="1">
    <citation type="submission" date="2022-02" db="EMBL/GenBank/DDBJ databases">
        <title>Atlantic sturgeon de novo genome assembly.</title>
        <authorList>
            <person name="Stock M."/>
            <person name="Klopp C."/>
            <person name="Guiguen Y."/>
            <person name="Cabau C."/>
            <person name="Parinello H."/>
            <person name="Santidrian Yebra-Pimentel E."/>
            <person name="Kuhl H."/>
            <person name="Dirks R.P."/>
            <person name="Guessner J."/>
            <person name="Wuertz S."/>
            <person name="Du K."/>
            <person name="Schartl M."/>
        </authorList>
    </citation>
    <scope>NUCLEOTIDE SEQUENCE</scope>
    <source>
        <strain evidence="1">STURGEONOMICS-FGT-2020</strain>
        <tissue evidence="1">Whole blood</tissue>
    </source>
</reference>
<evidence type="ECO:0000313" key="2">
    <source>
        <dbReference type="Proteomes" id="UP001230051"/>
    </source>
</evidence>
<comment type="caution">
    <text evidence="1">The sequence shown here is derived from an EMBL/GenBank/DDBJ whole genome shotgun (WGS) entry which is preliminary data.</text>
</comment>
<accession>A0AAD8GDQ8</accession>
<name>A0AAD8GDQ8_ACIOX</name>
<dbReference type="AlphaFoldDB" id="A0AAD8GDQ8"/>
<sequence>MTSIAVPSTSKGSDGCQSWHVDNCYFKPHPVCVCSLLCSSDCQVSQTWHPTLCRVTGLVHRAPAAGLFLLACSGAAGSLLSVLPPSLHWAVFETQQDLCWIGCLLGPVLVSFEFLWLSEDSFTGNTLLGGAVLATVLTDWLSDEGRVLVTRCVQLSSLGCALTVCFFTANHIGLLGNLALNLAALVIPEVRGQRLQPAVLAEVTEVILNCLMSLGSLVTQRALRRYTQEL</sequence>
<keyword evidence="2" id="KW-1185">Reference proteome</keyword>
<organism evidence="1 2">
    <name type="scientific">Acipenser oxyrinchus oxyrinchus</name>
    <dbReference type="NCBI Taxonomy" id="40147"/>
    <lineage>
        <taxon>Eukaryota</taxon>
        <taxon>Metazoa</taxon>
        <taxon>Chordata</taxon>
        <taxon>Craniata</taxon>
        <taxon>Vertebrata</taxon>
        <taxon>Euteleostomi</taxon>
        <taxon>Actinopterygii</taxon>
        <taxon>Chondrostei</taxon>
        <taxon>Acipenseriformes</taxon>
        <taxon>Acipenseridae</taxon>
        <taxon>Acipenser</taxon>
    </lineage>
</organism>
<proteinExistence type="predicted"/>
<evidence type="ECO:0000313" key="1">
    <source>
        <dbReference type="EMBL" id="KAK1172359.1"/>
    </source>
</evidence>
<dbReference type="Proteomes" id="UP001230051">
    <property type="component" value="Unassembled WGS sequence"/>
</dbReference>
<gene>
    <name evidence="1" type="ORF">AOXY_G4917</name>
</gene>